<dbReference type="Proteomes" id="UP001200145">
    <property type="component" value="Unassembled WGS sequence"/>
</dbReference>
<feature type="transmembrane region" description="Helical" evidence="1">
    <location>
        <begin position="41"/>
        <end position="74"/>
    </location>
</feature>
<keyword evidence="1" id="KW-0472">Membrane</keyword>
<proteinExistence type="predicted"/>
<gene>
    <name evidence="2" type="ORF">L0U88_08265</name>
</gene>
<name>A0ABS9BGC7_9BACT</name>
<evidence type="ECO:0000256" key="1">
    <source>
        <dbReference type="SAM" id="Phobius"/>
    </source>
</evidence>
<sequence>MDQMPIPDKDESFLEEIKSGIRKLLNKAVTWMKPDKEQPTLVQILVFIIKLPILLLMLLLSPVLLVILIFVFMAAF</sequence>
<comment type="caution">
    <text evidence="2">The sequence shown here is derived from an EMBL/GenBank/DDBJ whole genome shotgun (WGS) entry which is preliminary data.</text>
</comment>
<keyword evidence="3" id="KW-1185">Reference proteome</keyword>
<organism evidence="2 3">
    <name type="scientific">Flavihumibacter fluminis</name>
    <dbReference type="NCBI Taxonomy" id="2909236"/>
    <lineage>
        <taxon>Bacteria</taxon>
        <taxon>Pseudomonadati</taxon>
        <taxon>Bacteroidota</taxon>
        <taxon>Chitinophagia</taxon>
        <taxon>Chitinophagales</taxon>
        <taxon>Chitinophagaceae</taxon>
        <taxon>Flavihumibacter</taxon>
    </lineage>
</organism>
<keyword evidence="1" id="KW-1133">Transmembrane helix</keyword>
<reference evidence="2 3" key="1">
    <citation type="submission" date="2022-01" db="EMBL/GenBank/DDBJ databases">
        <title>Flavihumibacter sp. nov., isolated from sediment of a river.</title>
        <authorList>
            <person name="Liu H."/>
        </authorList>
    </citation>
    <scope>NUCLEOTIDE SEQUENCE [LARGE SCALE GENOMIC DNA]</scope>
    <source>
        <strain evidence="2 3">RY-1</strain>
    </source>
</reference>
<evidence type="ECO:0000313" key="2">
    <source>
        <dbReference type="EMBL" id="MCF1714616.1"/>
    </source>
</evidence>
<dbReference type="EMBL" id="JAKEVY010000002">
    <property type="protein sequence ID" value="MCF1714616.1"/>
    <property type="molecule type" value="Genomic_DNA"/>
</dbReference>
<accession>A0ABS9BGC7</accession>
<evidence type="ECO:0000313" key="3">
    <source>
        <dbReference type="Proteomes" id="UP001200145"/>
    </source>
</evidence>
<evidence type="ECO:0008006" key="4">
    <source>
        <dbReference type="Google" id="ProtNLM"/>
    </source>
</evidence>
<keyword evidence="1" id="KW-0812">Transmembrane</keyword>
<protein>
    <recommendedName>
        <fullName evidence="4">DUF4342 domain-containing protein</fullName>
    </recommendedName>
</protein>
<dbReference type="RefSeq" id="WP_234865446.1">
    <property type="nucleotide sequence ID" value="NZ_JAKEVY010000002.1"/>
</dbReference>